<protein>
    <submittedName>
        <fullName evidence="1">Biotin-independent malonate decarboxylase subunit gamma</fullName>
    </submittedName>
</protein>
<organism evidence="1 2">
    <name type="scientific">Acinetobacter larvae</name>
    <dbReference type="NCBI Taxonomy" id="1789224"/>
    <lineage>
        <taxon>Bacteria</taxon>
        <taxon>Pseudomonadati</taxon>
        <taxon>Pseudomonadota</taxon>
        <taxon>Gammaproteobacteria</taxon>
        <taxon>Moraxellales</taxon>
        <taxon>Moraxellaceae</taxon>
        <taxon>Acinetobacter</taxon>
    </lineage>
</organism>
<name>A0A1B2LXX7_9GAMM</name>
<dbReference type="Gene3D" id="3.90.226.10">
    <property type="entry name" value="2-enoyl-CoA Hydratase, Chain A, domain 1"/>
    <property type="match status" value="1"/>
</dbReference>
<proteinExistence type="predicted"/>
<gene>
    <name evidence="1" type="ORF">BFG52_05285</name>
</gene>
<evidence type="ECO:0000313" key="2">
    <source>
        <dbReference type="Proteomes" id="UP000093391"/>
    </source>
</evidence>
<dbReference type="Proteomes" id="UP000093391">
    <property type="component" value="Chromosome"/>
</dbReference>
<evidence type="ECO:0000313" key="1">
    <source>
        <dbReference type="EMBL" id="AOA57822.1"/>
    </source>
</evidence>
<dbReference type="InterPro" id="IPR029045">
    <property type="entry name" value="ClpP/crotonase-like_dom_sf"/>
</dbReference>
<reference evidence="1 2" key="1">
    <citation type="submission" date="2016-08" db="EMBL/GenBank/DDBJ databases">
        <authorList>
            <person name="Seilhamer J.J."/>
        </authorList>
    </citation>
    <scope>NUCLEOTIDE SEQUENCE [LARGE SCALE GENOMIC DNA]</scope>
    <source>
        <strain evidence="1 2">BRTC-1</strain>
    </source>
</reference>
<keyword evidence="2" id="KW-1185">Reference proteome</keyword>
<dbReference type="InterPro" id="IPR009648">
    <property type="entry name" value="Malonate_gamma"/>
</dbReference>
<dbReference type="OrthoDB" id="6086640at2"/>
<dbReference type="GO" id="GO:0005975">
    <property type="term" value="P:carbohydrate metabolic process"/>
    <property type="evidence" value="ECO:0007669"/>
    <property type="project" value="InterPro"/>
</dbReference>
<dbReference type="RefSeq" id="WP_067553351.1">
    <property type="nucleotide sequence ID" value="NZ_CP016895.1"/>
</dbReference>
<dbReference type="NCBIfam" id="TIGR03134">
    <property type="entry name" value="malonate_gamma"/>
    <property type="match status" value="1"/>
</dbReference>
<dbReference type="SUPFAM" id="SSF52096">
    <property type="entry name" value="ClpP/crotonase"/>
    <property type="match status" value="1"/>
</dbReference>
<accession>A0A1B2LXX7</accession>
<dbReference type="Pfam" id="PF06833">
    <property type="entry name" value="MdcE"/>
    <property type="match status" value="1"/>
</dbReference>
<sequence length="278" mass="30530">MHLSTRGLDWFQALTENFQIRKTAVASVQAADGDLLGYPVRVIAVVADPQNLYPRARQGEVGLLEGWALAQVVDDLLQQGLQHAQQQKPSEAQHRKRAILCIVDVPSQAYGRREEQFGIHQALAAAVDHYVQARLAGHPIVSLLVGKSMSGAFLAHGYQANRIIALNDPEVMVHAMGKVSAARVTLRSVEELEAWAAQIAPMAYDIASYNSLGLLAACLDVSNPDQPSAEDVALVRAQIHAQIQDILQQARVDFAHRYQAKNRQASQHVRQLMAAQWS</sequence>
<dbReference type="STRING" id="1789224.BFG52_05285"/>
<dbReference type="EMBL" id="CP016895">
    <property type="protein sequence ID" value="AOA57822.1"/>
    <property type="molecule type" value="Genomic_DNA"/>
</dbReference>
<dbReference type="AlphaFoldDB" id="A0A1B2LXX7"/>
<dbReference type="KEGG" id="ala:BFG52_05285"/>